<evidence type="ECO:0000259" key="9">
    <source>
        <dbReference type="PROSITE" id="PS51294"/>
    </source>
</evidence>
<reference evidence="10" key="1">
    <citation type="submission" date="2023-02" db="EMBL/GenBank/DDBJ databases">
        <title>Genome of toxic invasive species Heracleum sosnowskyi carries increased number of genes despite the absence of recent whole-genome duplications.</title>
        <authorList>
            <person name="Schelkunov M."/>
            <person name="Shtratnikova V."/>
            <person name="Makarenko M."/>
            <person name="Klepikova A."/>
            <person name="Omelchenko D."/>
            <person name="Novikova G."/>
            <person name="Obukhova E."/>
            <person name="Bogdanov V."/>
            <person name="Penin A."/>
            <person name="Logacheva M."/>
        </authorList>
    </citation>
    <scope>NUCLEOTIDE SEQUENCE</scope>
    <source>
        <strain evidence="10">Hsosn_3</strain>
        <tissue evidence="10">Leaf</tissue>
    </source>
</reference>
<organism evidence="10 11">
    <name type="scientific">Heracleum sosnowskyi</name>
    <dbReference type="NCBI Taxonomy" id="360622"/>
    <lineage>
        <taxon>Eukaryota</taxon>
        <taxon>Viridiplantae</taxon>
        <taxon>Streptophyta</taxon>
        <taxon>Embryophyta</taxon>
        <taxon>Tracheophyta</taxon>
        <taxon>Spermatophyta</taxon>
        <taxon>Magnoliopsida</taxon>
        <taxon>eudicotyledons</taxon>
        <taxon>Gunneridae</taxon>
        <taxon>Pentapetalae</taxon>
        <taxon>asterids</taxon>
        <taxon>campanulids</taxon>
        <taxon>Apiales</taxon>
        <taxon>Apiaceae</taxon>
        <taxon>Apioideae</taxon>
        <taxon>apioid superclade</taxon>
        <taxon>Tordylieae</taxon>
        <taxon>Tordyliinae</taxon>
        <taxon>Heracleum</taxon>
    </lineage>
</organism>
<keyword evidence="3" id="KW-0805">Transcription regulation</keyword>
<dbReference type="PROSITE" id="PS50090">
    <property type="entry name" value="MYB_LIKE"/>
    <property type="match status" value="2"/>
</dbReference>
<keyword evidence="5" id="KW-0010">Activator</keyword>
<comment type="caution">
    <text evidence="10">The sequence shown here is derived from an EMBL/GenBank/DDBJ whole genome shotgun (WGS) entry which is preliminary data.</text>
</comment>
<dbReference type="EMBL" id="JAUIZM010000005">
    <property type="protein sequence ID" value="KAK1383115.1"/>
    <property type="molecule type" value="Genomic_DNA"/>
</dbReference>
<dbReference type="GO" id="GO:0080090">
    <property type="term" value="P:regulation of primary metabolic process"/>
    <property type="evidence" value="ECO:0007669"/>
    <property type="project" value="UniProtKB-ARBA"/>
</dbReference>
<dbReference type="CDD" id="cd00167">
    <property type="entry name" value="SANT"/>
    <property type="match status" value="2"/>
</dbReference>
<evidence type="ECO:0000256" key="5">
    <source>
        <dbReference type="ARBA" id="ARBA00023159"/>
    </source>
</evidence>
<dbReference type="AlphaFoldDB" id="A0AAD8MNG4"/>
<dbReference type="GO" id="GO:0005634">
    <property type="term" value="C:nucleus"/>
    <property type="evidence" value="ECO:0007669"/>
    <property type="project" value="UniProtKB-SubCell"/>
</dbReference>
<comment type="subcellular location">
    <subcellularLocation>
        <location evidence="1">Nucleus</location>
    </subcellularLocation>
</comment>
<dbReference type="PANTHER" id="PTHR47999:SF24">
    <property type="entry name" value="TRANSCRIPTION FACTOR MYB90"/>
    <property type="match status" value="1"/>
</dbReference>
<keyword evidence="6" id="KW-0804">Transcription</keyword>
<evidence type="ECO:0000313" key="10">
    <source>
        <dbReference type="EMBL" id="KAK1383115.1"/>
    </source>
</evidence>
<dbReference type="Proteomes" id="UP001237642">
    <property type="component" value="Unassembled WGS sequence"/>
</dbReference>
<evidence type="ECO:0000256" key="2">
    <source>
        <dbReference type="ARBA" id="ARBA00022737"/>
    </source>
</evidence>
<dbReference type="PROSITE" id="PS51294">
    <property type="entry name" value="HTH_MYB"/>
    <property type="match status" value="2"/>
</dbReference>
<dbReference type="SMART" id="SM00717">
    <property type="entry name" value="SANT"/>
    <property type="match status" value="2"/>
</dbReference>
<dbReference type="InterPro" id="IPR017930">
    <property type="entry name" value="Myb_dom"/>
</dbReference>
<keyword evidence="7" id="KW-0539">Nucleus</keyword>
<evidence type="ECO:0000256" key="1">
    <source>
        <dbReference type="ARBA" id="ARBA00004123"/>
    </source>
</evidence>
<dbReference type="Pfam" id="PF00249">
    <property type="entry name" value="Myb_DNA-binding"/>
    <property type="match status" value="2"/>
</dbReference>
<accession>A0AAD8MNG4</accession>
<dbReference type="GO" id="GO:0003677">
    <property type="term" value="F:DNA binding"/>
    <property type="evidence" value="ECO:0007669"/>
    <property type="project" value="UniProtKB-KW"/>
</dbReference>
<feature type="domain" description="Myb-like" evidence="8">
    <location>
        <begin position="64"/>
        <end position="114"/>
    </location>
</feature>
<evidence type="ECO:0000256" key="6">
    <source>
        <dbReference type="ARBA" id="ARBA00023163"/>
    </source>
</evidence>
<gene>
    <name evidence="10" type="ORF">POM88_020850</name>
</gene>
<evidence type="ECO:0000256" key="4">
    <source>
        <dbReference type="ARBA" id="ARBA00023125"/>
    </source>
</evidence>
<dbReference type="Gene3D" id="1.10.10.60">
    <property type="entry name" value="Homeodomain-like"/>
    <property type="match status" value="2"/>
</dbReference>
<keyword evidence="11" id="KW-1185">Reference proteome</keyword>
<keyword evidence="2" id="KW-0677">Repeat</keyword>
<evidence type="ECO:0000313" key="11">
    <source>
        <dbReference type="Proteomes" id="UP001237642"/>
    </source>
</evidence>
<reference evidence="10" key="2">
    <citation type="submission" date="2023-05" db="EMBL/GenBank/DDBJ databases">
        <authorList>
            <person name="Schelkunov M.I."/>
        </authorList>
    </citation>
    <scope>NUCLEOTIDE SEQUENCE</scope>
    <source>
        <strain evidence="10">Hsosn_3</strain>
        <tissue evidence="10">Leaf</tissue>
    </source>
</reference>
<protein>
    <submittedName>
        <fullName evidence="10">Transcription factor MYB6</fullName>
    </submittedName>
</protein>
<evidence type="ECO:0000256" key="7">
    <source>
        <dbReference type="ARBA" id="ARBA00023242"/>
    </source>
</evidence>
<feature type="domain" description="HTH myb-type" evidence="9">
    <location>
        <begin position="68"/>
        <end position="118"/>
    </location>
</feature>
<sequence>MHPKASKTGNSLKLRRGAWGSDEDALLRKCIEKYGEGKWHLVPHRAGLNRCRKSCRLRWLNYLRPTIKRGEFGEDEVDLMMRLHKLLGNRWSLIAGRLPGRTANDVKNYWNTNVQKKLTTISYHGQKEVVQGEELNNRKQASSCATTHVVVKPLPRTLSKGTSVPCYFNPNSHMHSPSPQEIIYNKIVKNDNNNNSYNMTINKTPSAATPLPDQDGIDWWKNLFEEFGIHGQEEGSLEGVLTASSSGLENLGAQRGLMTDESSAPATEAADLIEEGGQSCWSDIWDLLNSDYN</sequence>
<feature type="domain" description="HTH myb-type" evidence="9">
    <location>
        <begin position="13"/>
        <end position="67"/>
    </location>
</feature>
<dbReference type="InterPro" id="IPR015495">
    <property type="entry name" value="Myb_TF_plants"/>
</dbReference>
<dbReference type="SUPFAM" id="SSF46689">
    <property type="entry name" value="Homeodomain-like"/>
    <property type="match status" value="1"/>
</dbReference>
<dbReference type="InterPro" id="IPR009057">
    <property type="entry name" value="Homeodomain-like_sf"/>
</dbReference>
<feature type="domain" description="Myb-like" evidence="8">
    <location>
        <begin position="11"/>
        <end position="63"/>
    </location>
</feature>
<keyword evidence="4" id="KW-0238">DNA-binding</keyword>
<proteinExistence type="predicted"/>
<evidence type="ECO:0000259" key="8">
    <source>
        <dbReference type="PROSITE" id="PS50090"/>
    </source>
</evidence>
<dbReference type="FunFam" id="1.10.10.60:FF:000218">
    <property type="entry name" value="Myb transcription factor"/>
    <property type="match status" value="1"/>
</dbReference>
<dbReference type="PANTHER" id="PTHR47999">
    <property type="entry name" value="TRANSCRIPTION FACTOR MYB8-RELATED-RELATED"/>
    <property type="match status" value="1"/>
</dbReference>
<dbReference type="InterPro" id="IPR001005">
    <property type="entry name" value="SANT/Myb"/>
</dbReference>
<evidence type="ECO:0000256" key="3">
    <source>
        <dbReference type="ARBA" id="ARBA00023015"/>
    </source>
</evidence>
<name>A0AAD8MNG4_9APIA</name>